<dbReference type="AlphaFoldDB" id="A0AAV2T977"/>
<feature type="compositionally biased region" description="Low complexity" evidence="1">
    <location>
        <begin position="90"/>
        <end position="102"/>
    </location>
</feature>
<evidence type="ECO:0000313" key="3">
    <source>
        <dbReference type="Proteomes" id="UP001497525"/>
    </source>
</evidence>
<gene>
    <name evidence="2" type="ORF">CDAUBV1_LOCUS7184</name>
</gene>
<evidence type="ECO:0000256" key="1">
    <source>
        <dbReference type="SAM" id="MobiDB-lite"/>
    </source>
</evidence>
<evidence type="ECO:0000313" key="2">
    <source>
        <dbReference type="EMBL" id="CAL5133973.1"/>
    </source>
</evidence>
<comment type="caution">
    <text evidence="2">The sequence shown here is derived from an EMBL/GenBank/DDBJ whole genome shotgun (WGS) entry which is preliminary data.</text>
</comment>
<name>A0AAV2T977_CALDB</name>
<feature type="region of interest" description="Disordered" evidence="1">
    <location>
        <begin position="68"/>
        <end position="134"/>
    </location>
</feature>
<sequence length="299" mass="33318">MSAVPHVRPVTSSGEQIWPPVSLEDEGFLDLSNKDVVWDDSELIAHYDRVDAFVKKKVNAIYQQRIASSKPAKSTTISQEKFQPSDNRRSSSCSRDPSSVPSKAKEKQPPSRSSLPRSQRSANAQRPIDHPVYSHPSDCLEAALQSTRPTNVLPCDFEWLPPLLYPPDELFRPKSNAPPQKRLPLSKNMTSLPLHSNPPPLPSQPVSNPLKQQGKPLTDVQETLYRWFQAGYNLGRDHGTQIVERCPSDLSDLFTQLLPLQGCFEQTRPSTCCLTAGHPYRPDAYPGTIDTVSTVGCPR</sequence>
<accession>A0AAV2T977</accession>
<reference evidence="2" key="1">
    <citation type="submission" date="2024-06" db="EMBL/GenBank/DDBJ databases">
        <authorList>
            <person name="Liu X."/>
            <person name="Lenzi L."/>
            <person name="Haldenby T S."/>
            <person name="Uol C."/>
        </authorList>
    </citation>
    <scope>NUCLEOTIDE SEQUENCE</scope>
</reference>
<dbReference type="Proteomes" id="UP001497525">
    <property type="component" value="Unassembled WGS sequence"/>
</dbReference>
<feature type="region of interest" description="Disordered" evidence="1">
    <location>
        <begin position="171"/>
        <end position="214"/>
    </location>
</feature>
<protein>
    <submittedName>
        <fullName evidence="2">Uncharacterized protein</fullName>
    </submittedName>
</protein>
<proteinExistence type="predicted"/>
<feature type="compositionally biased region" description="Low complexity" evidence="1">
    <location>
        <begin position="110"/>
        <end position="121"/>
    </location>
</feature>
<dbReference type="EMBL" id="CAXLJL010000168">
    <property type="protein sequence ID" value="CAL5133973.1"/>
    <property type="molecule type" value="Genomic_DNA"/>
</dbReference>
<feature type="compositionally biased region" description="Polar residues" evidence="1">
    <location>
        <begin position="68"/>
        <end position="82"/>
    </location>
</feature>
<organism evidence="2 3">
    <name type="scientific">Calicophoron daubneyi</name>
    <name type="common">Rumen fluke</name>
    <name type="synonym">Paramphistomum daubneyi</name>
    <dbReference type="NCBI Taxonomy" id="300641"/>
    <lineage>
        <taxon>Eukaryota</taxon>
        <taxon>Metazoa</taxon>
        <taxon>Spiralia</taxon>
        <taxon>Lophotrochozoa</taxon>
        <taxon>Platyhelminthes</taxon>
        <taxon>Trematoda</taxon>
        <taxon>Digenea</taxon>
        <taxon>Plagiorchiida</taxon>
        <taxon>Pronocephalata</taxon>
        <taxon>Paramphistomoidea</taxon>
        <taxon>Paramphistomidae</taxon>
        <taxon>Calicophoron</taxon>
    </lineage>
</organism>